<feature type="transmembrane region" description="Helical" evidence="1">
    <location>
        <begin position="315"/>
        <end position="339"/>
    </location>
</feature>
<dbReference type="Proteomes" id="UP000663828">
    <property type="component" value="Unassembled WGS sequence"/>
</dbReference>
<organism evidence="3 4">
    <name type="scientific">Adineta ricciae</name>
    <name type="common">Rotifer</name>
    <dbReference type="NCBI Taxonomy" id="249248"/>
    <lineage>
        <taxon>Eukaryota</taxon>
        <taxon>Metazoa</taxon>
        <taxon>Spiralia</taxon>
        <taxon>Gnathifera</taxon>
        <taxon>Rotifera</taxon>
        <taxon>Eurotatoria</taxon>
        <taxon>Bdelloidea</taxon>
        <taxon>Adinetida</taxon>
        <taxon>Adinetidae</taxon>
        <taxon>Adineta</taxon>
    </lineage>
</organism>
<keyword evidence="1" id="KW-1133">Transmembrane helix</keyword>
<keyword evidence="1" id="KW-0472">Membrane</keyword>
<proteinExistence type="predicted"/>
<gene>
    <name evidence="3" type="ORF">XAT740_LOCUS43813</name>
</gene>
<comment type="caution">
    <text evidence="3">The sequence shown here is derived from an EMBL/GenBank/DDBJ whole genome shotgun (WGS) entry which is preliminary data.</text>
</comment>
<evidence type="ECO:0000313" key="3">
    <source>
        <dbReference type="EMBL" id="CAF1563337.1"/>
    </source>
</evidence>
<name>A0A815XW02_ADIRI</name>
<feature type="signal peptide" evidence="2">
    <location>
        <begin position="1"/>
        <end position="19"/>
    </location>
</feature>
<dbReference type="AlphaFoldDB" id="A0A815XW02"/>
<evidence type="ECO:0000256" key="2">
    <source>
        <dbReference type="SAM" id="SignalP"/>
    </source>
</evidence>
<protein>
    <submittedName>
        <fullName evidence="3">Uncharacterized protein</fullName>
    </submittedName>
</protein>
<keyword evidence="4" id="KW-1185">Reference proteome</keyword>
<sequence length="352" mass="40121">MKLFYALLIFLLNISQYQFQSLPCRTNCSDDQCWREALTYRSSELVEQLFSFGSLTIHVDTFLREHPDELNDTMKFLDEPLQNYLVNESKDSHLPVDLFSATKQRLINACRNLTLTAIKDISELPSLACSTRTCAGDILNYTVLFIVATTLATLILIICVVQLVKTRRQSSSLVTVQRPGPLLNHLSTTHDTSLNSQRTCNTKYGTMKCWQSTIDGFAYGLSTTMVDYCQVTLLLSQTKDEKQKLSWYNTSRDILIEQINGYNLDKRDRQLSKHDVEQIATTLLNKCFNSPLTISSPQPACPSCSKDEKRSIKQWNLISLISFTISLFLILAIIVMYIFQTKSTHRSYQSIG</sequence>
<keyword evidence="2" id="KW-0732">Signal</keyword>
<evidence type="ECO:0000313" key="4">
    <source>
        <dbReference type="Proteomes" id="UP000663828"/>
    </source>
</evidence>
<evidence type="ECO:0000256" key="1">
    <source>
        <dbReference type="SAM" id="Phobius"/>
    </source>
</evidence>
<feature type="transmembrane region" description="Helical" evidence="1">
    <location>
        <begin position="138"/>
        <end position="164"/>
    </location>
</feature>
<accession>A0A815XW02</accession>
<keyword evidence="1" id="KW-0812">Transmembrane</keyword>
<feature type="chain" id="PRO_5032866344" evidence="2">
    <location>
        <begin position="20"/>
        <end position="352"/>
    </location>
</feature>
<reference evidence="3" key="1">
    <citation type="submission" date="2021-02" db="EMBL/GenBank/DDBJ databases">
        <authorList>
            <person name="Nowell W R."/>
        </authorList>
    </citation>
    <scope>NUCLEOTIDE SEQUENCE</scope>
</reference>
<dbReference type="EMBL" id="CAJNOR010005460">
    <property type="protein sequence ID" value="CAF1563337.1"/>
    <property type="molecule type" value="Genomic_DNA"/>
</dbReference>